<keyword evidence="1" id="KW-0812">Transmembrane</keyword>
<proteinExistence type="predicted"/>
<reference evidence="3" key="2">
    <citation type="submission" date="2015-01" db="EMBL/GenBank/DDBJ databases">
        <title>Evolutionary Origins and Diversification of the Mycorrhizal Mutualists.</title>
        <authorList>
            <consortium name="DOE Joint Genome Institute"/>
            <consortium name="Mycorrhizal Genomics Consortium"/>
            <person name="Kohler A."/>
            <person name="Kuo A."/>
            <person name="Nagy L.G."/>
            <person name="Floudas D."/>
            <person name="Copeland A."/>
            <person name="Barry K.W."/>
            <person name="Cichocki N."/>
            <person name="Veneault-Fourrey C."/>
            <person name="LaButti K."/>
            <person name="Lindquist E.A."/>
            <person name="Lipzen A."/>
            <person name="Lundell T."/>
            <person name="Morin E."/>
            <person name="Murat C."/>
            <person name="Riley R."/>
            <person name="Ohm R."/>
            <person name="Sun H."/>
            <person name="Tunlid A."/>
            <person name="Henrissat B."/>
            <person name="Grigoriev I.V."/>
            <person name="Hibbett D.S."/>
            <person name="Martin F."/>
        </authorList>
    </citation>
    <scope>NUCLEOTIDE SEQUENCE [LARGE SCALE GENOMIC DNA]</scope>
    <source>
        <strain evidence="3">441</strain>
    </source>
</reference>
<dbReference type="EMBL" id="KN833716">
    <property type="protein sequence ID" value="KIK24403.1"/>
    <property type="molecule type" value="Genomic_DNA"/>
</dbReference>
<dbReference type="AlphaFoldDB" id="A0A0C9ZXL6"/>
<dbReference type="Proteomes" id="UP000054018">
    <property type="component" value="Unassembled WGS sequence"/>
</dbReference>
<feature type="transmembrane region" description="Helical" evidence="1">
    <location>
        <begin position="20"/>
        <end position="39"/>
    </location>
</feature>
<gene>
    <name evidence="2" type="ORF">PISMIDRAFT_409183</name>
</gene>
<organism evidence="2 3">
    <name type="scientific">Pisolithus microcarpus 441</name>
    <dbReference type="NCBI Taxonomy" id="765257"/>
    <lineage>
        <taxon>Eukaryota</taxon>
        <taxon>Fungi</taxon>
        <taxon>Dikarya</taxon>
        <taxon>Basidiomycota</taxon>
        <taxon>Agaricomycotina</taxon>
        <taxon>Agaricomycetes</taxon>
        <taxon>Agaricomycetidae</taxon>
        <taxon>Boletales</taxon>
        <taxon>Sclerodermatineae</taxon>
        <taxon>Pisolithaceae</taxon>
        <taxon>Pisolithus</taxon>
    </lineage>
</organism>
<evidence type="ECO:0000256" key="1">
    <source>
        <dbReference type="SAM" id="Phobius"/>
    </source>
</evidence>
<accession>A0A0C9ZXL6</accession>
<keyword evidence="3" id="KW-1185">Reference proteome</keyword>
<reference evidence="2 3" key="1">
    <citation type="submission" date="2014-04" db="EMBL/GenBank/DDBJ databases">
        <authorList>
            <consortium name="DOE Joint Genome Institute"/>
            <person name="Kuo A."/>
            <person name="Kohler A."/>
            <person name="Costa M.D."/>
            <person name="Nagy L.G."/>
            <person name="Floudas D."/>
            <person name="Copeland A."/>
            <person name="Barry K.W."/>
            <person name="Cichocki N."/>
            <person name="Veneault-Fourrey C."/>
            <person name="LaButti K."/>
            <person name="Lindquist E.A."/>
            <person name="Lipzen A."/>
            <person name="Lundell T."/>
            <person name="Morin E."/>
            <person name="Murat C."/>
            <person name="Sun H."/>
            <person name="Tunlid A."/>
            <person name="Henrissat B."/>
            <person name="Grigoriev I.V."/>
            <person name="Hibbett D.S."/>
            <person name="Martin F."/>
            <person name="Nordberg H.P."/>
            <person name="Cantor M.N."/>
            <person name="Hua S.X."/>
        </authorList>
    </citation>
    <scope>NUCLEOTIDE SEQUENCE [LARGE SCALE GENOMIC DNA]</scope>
    <source>
        <strain evidence="2 3">441</strain>
    </source>
</reference>
<keyword evidence="1" id="KW-1133">Transmembrane helix</keyword>
<name>A0A0C9ZXL6_9AGAM</name>
<dbReference type="HOGENOM" id="CLU_2146860_0_0_1"/>
<protein>
    <submittedName>
        <fullName evidence="2">Uncharacterized protein</fullName>
    </submittedName>
</protein>
<keyword evidence="1" id="KW-0472">Membrane</keyword>
<sequence length="112" mass="12436">MLWSPITTLRRIIATQAHTLYYLRMSLFLALGGPIRLVNMSSFDHVPFRKWLKRSKLVSHAHPLLGKPCLAHASTSVPDESAPLDMPLQNTINVRVAGPLVCLGLVPRFGIP</sequence>
<evidence type="ECO:0000313" key="2">
    <source>
        <dbReference type="EMBL" id="KIK24403.1"/>
    </source>
</evidence>
<evidence type="ECO:0000313" key="3">
    <source>
        <dbReference type="Proteomes" id="UP000054018"/>
    </source>
</evidence>